<evidence type="ECO:0000259" key="1">
    <source>
        <dbReference type="SMART" id="SM00642"/>
    </source>
</evidence>
<sequence>MRQRALPKPRIPSATYRLQFNAQFSFDQAREIVGYLSELGISDLYASSYLQAKPGSIHGYDVVNQTLLNREVGGEQSYQALMDELKRHGMGHILDFVPNHMCVESEENLWWMDVLENGPSSLNAHFFDIDWAPVKKELTDKVLLPFLGDQYGRVLERGELKLSYREGAFSIDYYGMHIPIEPKSTLEILSLNQERLQEQFSDDAPALLEYFSIVTSLLHLPVATERDPELKEERHREKEIIKKRLDRLCREEPRVARHLEESIAVFNGTLGDRHSFDLLDRLLQNQCYRLSFWRVATEEINYRRFFDINALAAIRMEDPAVFNQTHQLLFRLIREGKVTGVRIDHVDGLYDPLGYLEKLQESCFKELAGEQADYRGTVEENPGYRPFYVAVEKILMKGEQLPKEWPVFGSTGYDFLNQVNGIFVDAEQGKAFERIYDHFLGYHSDFTELMYEKKKLVLQVSLSGEANMLGHRLNNISERDRLTRDFTLNSLVRVISEVIACFPVYRTYVVPGTVRERDVQYIEAAVGKAQRKNPALNASIFEFLRDVLLLRFPETADEADRVAWLDFAMHFQQITGPVMAKGLEDTTFYVYNRLASLNEVGGMPGRFGTTLAAFHGQSMERLKNTPHAMITTATHDTKRGEDVRTRIDALSEMPDEWEETLKRWSRLNRDKEVQVEGQRIPTHHKEYLLYQTLLGAWPLGEMDPQQYESFLGRIREYLIKASREAKTHTSWISPNQPYEEALLRFVDAILARGGPNEFLDDFIPFQKRIARFGLFNSLSQLLLKMVSPGCPDFYQGTELWDLTLVDPDNRRPVDYQVRLKALAGLKARERDLGPRELVRQLVESRENGWIKLYTIYRVLNFRKANRETLEFGEYLPLEAQGARAGNICAFLRRGAGKTVVAAVPRMLSSLAPEPGQLPLGEVWLDSLLVLDGAAGHYRNVITDEELETVDHAGRTALSLAQLFATAPVALLEKR</sequence>
<dbReference type="AlphaFoldDB" id="A0A6V8MFV5"/>
<dbReference type="GO" id="GO:0005992">
    <property type="term" value="P:trehalose biosynthetic process"/>
    <property type="evidence" value="ECO:0007669"/>
    <property type="project" value="TreeGrafter"/>
</dbReference>
<dbReference type="InterPro" id="IPR012767">
    <property type="entry name" value="Trehalose_TreY"/>
</dbReference>
<comment type="caution">
    <text evidence="2">The sequence shown here is derived from an EMBL/GenBank/DDBJ whole genome shotgun (WGS) entry which is preliminary data.</text>
</comment>
<dbReference type="Gene3D" id="3.20.20.80">
    <property type="entry name" value="Glycosidases"/>
    <property type="match status" value="3"/>
</dbReference>
<proteinExistence type="predicted"/>
<dbReference type="Gene3D" id="1.10.10.470">
    <property type="entry name" value="Maltooligosyl trehalose synthase, domain 4"/>
    <property type="match status" value="1"/>
</dbReference>
<dbReference type="NCBIfam" id="TIGR02401">
    <property type="entry name" value="trehalose_TreY"/>
    <property type="match status" value="1"/>
</dbReference>
<name>A0A6V8MFV5_9BACT</name>
<dbReference type="Gene3D" id="3.30.1590.10">
    <property type="entry name" value="Maltooligosyl trehalose synthase, domain 2"/>
    <property type="match status" value="1"/>
</dbReference>
<accession>A0A6V8MFV5</accession>
<dbReference type="CDD" id="cd11336">
    <property type="entry name" value="AmyAc_MTSase"/>
    <property type="match status" value="1"/>
</dbReference>
<reference evidence="3" key="1">
    <citation type="submission" date="2020-06" db="EMBL/GenBank/DDBJ databases">
        <title>Draft genomic sequence of Geomonas sp. Red330.</title>
        <authorList>
            <person name="Itoh H."/>
            <person name="Zhenxing X."/>
            <person name="Ushijima N."/>
            <person name="Masuda Y."/>
            <person name="Shiratori Y."/>
            <person name="Senoo K."/>
        </authorList>
    </citation>
    <scope>NUCLEOTIDE SEQUENCE [LARGE SCALE GENOMIC DNA]</scope>
    <source>
        <strain evidence="3">Red330</strain>
    </source>
</reference>
<dbReference type="PANTHER" id="PTHR10357:SF216">
    <property type="entry name" value="MALTOOLIGOSYL TREHALOSE SYNTHASE-RELATED"/>
    <property type="match status" value="1"/>
</dbReference>
<protein>
    <submittedName>
        <fullName evidence="2">Maltooligosyl trehalose synthase</fullName>
    </submittedName>
</protein>
<dbReference type="PANTHER" id="PTHR10357">
    <property type="entry name" value="ALPHA-AMYLASE FAMILY MEMBER"/>
    <property type="match status" value="1"/>
</dbReference>
<dbReference type="InterPro" id="IPR006047">
    <property type="entry name" value="GH13_cat_dom"/>
</dbReference>
<dbReference type="RefSeq" id="WP_183353731.1">
    <property type="nucleotide sequence ID" value="NZ_BLXX01000002.1"/>
</dbReference>
<gene>
    <name evidence="2" type="ORF">GMST_12150</name>
</gene>
<dbReference type="SUPFAM" id="SSF51445">
    <property type="entry name" value="(Trans)glycosidases"/>
    <property type="match status" value="1"/>
</dbReference>
<keyword evidence="3" id="KW-1185">Reference proteome</keyword>
<dbReference type="SMART" id="SM00642">
    <property type="entry name" value="Aamy"/>
    <property type="match status" value="1"/>
</dbReference>
<dbReference type="Pfam" id="PF00128">
    <property type="entry name" value="Alpha-amylase"/>
    <property type="match status" value="1"/>
</dbReference>
<dbReference type="InterPro" id="IPR013797">
    <property type="entry name" value="Maltooligo_trehalose_synth_4"/>
</dbReference>
<dbReference type="GO" id="GO:0030980">
    <property type="term" value="P:alpha-glucan catabolic process"/>
    <property type="evidence" value="ECO:0007669"/>
    <property type="project" value="TreeGrafter"/>
</dbReference>
<dbReference type="GO" id="GO:0047470">
    <property type="term" value="F:(1,4)-alpha-D-glucan 1-alpha-D-glucosylmutase activity"/>
    <property type="evidence" value="ECO:0007669"/>
    <property type="project" value="TreeGrafter"/>
</dbReference>
<feature type="domain" description="Glycosyl hydrolase family 13 catalytic" evidence="1">
    <location>
        <begin position="13"/>
        <end position="495"/>
    </location>
</feature>
<dbReference type="InterPro" id="IPR017853">
    <property type="entry name" value="GH"/>
</dbReference>
<dbReference type="EMBL" id="BLXX01000002">
    <property type="protein sequence ID" value="GFO58890.1"/>
    <property type="molecule type" value="Genomic_DNA"/>
</dbReference>
<dbReference type="Proteomes" id="UP000556026">
    <property type="component" value="Unassembled WGS sequence"/>
</dbReference>
<evidence type="ECO:0000313" key="3">
    <source>
        <dbReference type="Proteomes" id="UP000556026"/>
    </source>
</evidence>
<evidence type="ECO:0000313" key="2">
    <source>
        <dbReference type="EMBL" id="GFO58890.1"/>
    </source>
</evidence>
<organism evidence="2 3">
    <name type="scientific">Geomonas silvestris</name>
    <dbReference type="NCBI Taxonomy" id="2740184"/>
    <lineage>
        <taxon>Bacteria</taxon>
        <taxon>Pseudomonadati</taxon>
        <taxon>Thermodesulfobacteriota</taxon>
        <taxon>Desulfuromonadia</taxon>
        <taxon>Geobacterales</taxon>
        <taxon>Geobacteraceae</taxon>
        <taxon>Geomonas</taxon>
    </lineage>
</organism>